<keyword evidence="4" id="KW-1185">Reference proteome</keyword>
<feature type="region of interest" description="Disordered" evidence="2">
    <location>
        <begin position="281"/>
        <end position="333"/>
    </location>
</feature>
<reference evidence="4" key="1">
    <citation type="submission" date="2015-09" db="EMBL/GenBank/DDBJ databases">
        <authorList>
            <consortium name="Pathogen Informatics"/>
        </authorList>
    </citation>
    <scope>NUCLEOTIDE SEQUENCE [LARGE SCALE GENOMIC DNA]</scope>
    <source>
        <strain evidence="4">Lake Konstanz</strain>
    </source>
</reference>
<keyword evidence="1" id="KW-0175">Coiled coil</keyword>
<dbReference type="AlphaFoldDB" id="A0A0S4KHA7"/>
<proteinExistence type="predicted"/>
<dbReference type="VEuPathDB" id="TriTrypDB:BSAL_21490"/>
<dbReference type="EMBL" id="CYKH01001744">
    <property type="protein sequence ID" value="CUI15024.1"/>
    <property type="molecule type" value="Genomic_DNA"/>
</dbReference>
<organism evidence="3 4">
    <name type="scientific">Bodo saltans</name>
    <name type="common">Flagellated protozoan</name>
    <dbReference type="NCBI Taxonomy" id="75058"/>
    <lineage>
        <taxon>Eukaryota</taxon>
        <taxon>Discoba</taxon>
        <taxon>Euglenozoa</taxon>
        <taxon>Kinetoplastea</taxon>
        <taxon>Metakinetoplastina</taxon>
        <taxon>Eubodonida</taxon>
        <taxon>Bodonidae</taxon>
        <taxon>Bodo</taxon>
    </lineage>
</organism>
<evidence type="ECO:0000313" key="4">
    <source>
        <dbReference type="Proteomes" id="UP000051952"/>
    </source>
</evidence>
<accession>A0A0S4KHA7</accession>
<feature type="compositionally biased region" description="Low complexity" evidence="2">
    <location>
        <begin position="632"/>
        <end position="685"/>
    </location>
</feature>
<feature type="region of interest" description="Disordered" evidence="2">
    <location>
        <begin position="205"/>
        <end position="248"/>
    </location>
</feature>
<dbReference type="Proteomes" id="UP000051952">
    <property type="component" value="Unassembled WGS sequence"/>
</dbReference>
<feature type="compositionally biased region" description="Low complexity" evidence="2">
    <location>
        <begin position="575"/>
        <end position="585"/>
    </location>
</feature>
<feature type="compositionally biased region" description="Basic residues" evidence="2">
    <location>
        <begin position="205"/>
        <end position="215"/>
    </location>
</feature>
<evidence type="ECO:0000256" key="1">
    <source>
        <dbReference type="SAM" id="Coils"/>
    </source>
</evidence>
<feature type="region of interest" description="Disordered" evidence="2">
    <location>
        <begin position="572"/>
        <end position="701"/>
    </location>
</feature>
<feature type="compositionally biased region" description="Basic residues" evidence="2">
    <location>
        <begin position="281"/>
        <end position="291"/>
    </location>
</feature>
<feature type="compositionally biased region" description="Low complexity" evidence="2">
    <location>
        <begin position="99"/>
        <end position="122"/>
    </location>
</feature>
<feature type="region of interest" description="Disordered" evidence="2">
    <location>
        <begin position="99"/>
        <end position="173"/>
    </location>
</feature>
<feature type="region of interest" description="Disordered" evidence="2">
    <location>
        <begin position="404"/>
        <end position="452"/>
    </location>
</feature>
<name>A0A0S4KHA7_BODSA</name>
<protein>
    <submittedName>
        <fullName evidence="3">Uncharacterized protein</fullName>
    </submittedName>
</protein>
<feature type="compositionally biased region" description="Acidic residues" evidence="2">
    <location>
        <begin position="422"/>
        <end position="441"/>
    </location>
</feature>
<feature type="coiled-coil region" evidence="1">
    <location>
        <begin position="540"/>
        <end position="567"/>
    </location>
</feature>
<sequence length="701" mass="73619">VFTSVLAHSGGSGSNARGPRHFDVLARRNAAGQQQQSGGVSKDQACADHQLQAIVRLKGANILRQRLIFLLRQKFAKEFAQLAAFQQLQQLHPSAAATVTTTPAAPQPSAAAATTTTTTAAVEDSPGSASVDVPTTAAPSTTATPSTSNTATATATAATLQPHTPPKSSEPTPLQQALMAIEEMIISVDNTDVVNAGYLRDFAKTQHHHQPHQHLRRESGGNVGTTRNQQQVAEKKNHTAPPKSSEPTPLQQALMAIEEMIISVDNTDVVNAGYLRDFAKTQHHHQPHQHPRRESGGNVGTTRNQQQVADQSQLGKPNRLVSPTASRANNNNTHAGNCQCVCPSCGVKKIQRSASLGGVSSSAFIAPALSSDRMLSLGTPSFILQSSSSAFGGVPLATESRFGIAGPSATSQTPSEVSSSAVEDDSSDDDDINDEDDDDAGDDRAAAALMPDTVNDAERLAEIRKREEADAAEAAAAGMSGLRSGAFYEMRVKRVLGSGTVCCPKCLCNLAEVPAVPIVVCSDASTNTAERSESEKDFMLVSLSKAKVDTEKKLEDMKKELQAFKKAKYASQNLATPTPAPATAAHASPQIRPSQQREDPGPLPLQDNVAMGTMSPTRASTPGVGGTDDFVGNSSFSNTGGTTTSAAPRASTSHSQQSVRGSPSGRHGSSSVGASPASRADSSSSRHVKRRPFRITLEQQQ</sequence>
<evidence type="ECO:0000256" key="2">
    <source>
        <dbReference type="SAM" id="MobiDB-lite"/>
    </source>
</evidence>
<gene>
    <name evidence="3" type="ORF">BSAL_21490</name>
</gene>
<feature type="compositionally biased region" description="Low complexity" evidence="2">
    <location>
        <begin position="134"/>
        <end position="159"/>
    </location>
</feature>
<evidence type="ECO:0000313" key="3">
    <source>
        <dbReference type="EMBL" id="CUI15024.1"/>
    </source>
</evidence>
<feature type="non-terminal residue" evidence="3">
    <location>
        <position position="1"/>
    </location>
</feature>
<feature type="compositionally biased region" description="Polar residues" evidence="2">
    <location>
        <begin position="300"/>
        <end position="333"/>
    </location>
</feature>